<dbReference type="Proteomes" id="UP001284601">
    <property type="component" value="Unassembled WGS sequence"/>
</dbReference>
<protein>
    <submittedName>
        <fullName evidence="1">Uncharacterized protein</fullName>
    </submittedName>
</protein>
<dbReference type="EMBL" id="JAWSTH010000001">
    <property type="protein sequence ID" value="MDW5592719.1"/>
    <property type="molecule type" value="Genomic_DNA"/>
</dbReference>
<evidence type="ECO:0000313" key="2">
    <source>
        <dbReference type="Proteomes" id="UP001284601"/>
    </source>
</evidence>
<name>A0ABU4HHC6_9ACTN</name>
<keyword evidence="2" id="KW-1185">Reference proteome</keyword>
<organism evidence="1 2">
    <name type="scientific">Conexibacter stalactiti</name>
    <dbReference type="NCBI Taxonomy" id="1940611"/>
    <lineage>
        <taxon>Bacteria</taxon>
        <taxon>Bacillati</taxon>
        <taxon>Actinomycetota</taxon>
        <taxon>Thermoleophilia</taxon>
        <taxon>Solirubrobacterales</taxon>
        <taxon>Conexibacteraceae</taxon>
        <taxon>Conexibacter</taxon>
    </lineage>
</organism>
<gene>
    <name evidence="1" type="ORF">R7226_00120</name>
</gene>
<dbReference type="RefSeq" id="WP_318594978.1">
    <property type="nucleotide sequence ID" value="NZ_JAWSTH010000001.1"/>
</dbReference>
<reference evidence="1 2" key="2">
    <citation type="submission" date="2023-10" db="EMBL/GenBank/DDBJ databases">
        <authorList>
            <person name="Han X.F."/>
        </authorList>
    </citation>
    <scope>NUCLEOTIDE SEQUENCE [LARGE SCALE GENOMIC DNA]</scope>
    <source>
        <strain evidence="1 2">KCTC 39840</strain>
    </source>
</reference>
<accession>A0ABU4HHC6</accession>
<sequence>MLDLAPQTTPLSAPDGAASPGDLARRDWLLLLIAHDADPGGLDGNYVHTAMCVFSEEAPISAAERYPFRPGLSGPTSEQIYEDMDWLEEIGHVERIRVRGWAGPRICVTPAGRERAAELLALATSRQPSAAGLLLNVKQEMLSMGMTVWMALVCRRHPQYAGRAIFNWRGYERPPGREWDDDSARPAKR</sequence>
<reference evidence="2" key="1">
    <citation type="submission" date="2023-07" db="EMBL/GenBank/DDBJ databases">
        <title>Conexibacter stalactiti sp. nov., isolated from stalactites in a lava cave and emended description of the genus Conexibacter.</title>
        <authorList>
            <person name="Lee S.D."/>
        </authorList>
    </citation>
    <scope>NUCLEOTIDE SEQUENCE [LARGE SCALE GENOMIC DNA]</scope>
    <source>
        <strain evidence="2">KCTC 39840</strain>
    </source>
</reference>
<proteinExistence type="predicted"/>
<comment type="caution">
    <text evidence="1">The sequence shown here is derived from an EMBL/GenBank/DDBJ whole genome shotgun (WGS) entry which is preliminary data.</text>
</comment>
<evidence type="ECO:0000313" key="1">
    <source>
        <dbReference type="EMBL" id="MDW5592719.1"/>
    </source>
</evidence>